<gene>
    <name evidence="3" type="ORF">SEMRO_285_G108120.1</name>
</gene>
<dbReference type="Proteomes" id="UP001153069">
    <property type="component" value="Unassembled WGS sequence"/>
</dbReference>
<keyword evidence="2" id="KW-0812">Transmembrane</keyword>
<feature type="region of interest" description="Disordered" evidence="1">
    <location>
        <begin position="1"/>
        <end position="44"/>
    </location>
</feature>
<dbReference type="InterPro" id="IPR029044">
    <property type="entry name" value="Nucleotide-diphossugar_trans"/>
</dbReference>
<feature type="compositionally biased region" description="Low complexity" evidence="1">
    <location>
        <begin position="229"/>
        <end position="239"/>
    </location>
</feature>
<protein>
    <submittedName>
        <fullName evidence="3">Uncharacterized protein</fullName>
    </submittedName>
</protein>
<evidence type="ECO:0000256" key="2">
    <source>
        <dbReference type="SAM" id="Phobius"/>
    </source>
</evidence>
<evidence type="ECO:0000313" key="4">
    <source>
        <dbReference type="Proteomes" id="UP001153069"/>
    </source>
</evidence>
<feature type="compositionally biased region" description="Polar residues" evidence="1">
    <location>
        <begin position="150"/>
        <end position="160"/>
    </location>
</feature>
<feature type="compositionally biased region" description="Polar residues" evidence="1">
    <location>
        <begin position="11"/>
        <end position="26"/>
    </location>
</feature>
<organism evidence="3 4">
    <name type="scientific">Seminavis robusta</name>
    <dbReference type="NCBI Taxonomy" id="568900"/>
    <lineage>
        <taxon>Eukaryota</taxon>
        <taxon>Sar</taxon>
        <taxon>Stramenopiles</taxon>
        <taxon>Ochrophyta</taxon>
        <taxon>Bacillariophyta</taxon>
        <taxon>Bacillariophyceae</taxon>
        <taxon>Bacillariophycidae</taxon>
        <taxon>Naviculales</taxon>
        <taxon>Naviculaceae</taxon>
        <taxon>Seminavis</taxon>
    </lineage>
</organism>
<dbReference type="Gene3D" id="3.90.550.10">
    <property type="entry name" value="Spore Coat Polysaccharide Biosynthesis Protein SpsA, Chain A"/>
    <property type="match status" value="1"/>
</dbReference>
<name>A0A9N8DQW5_9STRA</name>
<dbReference type="SUPFAM" id="SSF53448">
    <property type="entry name" value="Nucleotide-diphospho-sugar transferases"/>
    <property type="match status" value="1"/>
</dbReference>
<feature type="compositionally biased region" description="Polar residues" evidence="1">
    <location>
        <begin position="109"/>
        <end position="119"/>
    </location>
</feature>
<feature type="compositionally biased region" description="Low complexity" evidence="1">
    <location>
        <begin position="27"/>
        <end position="37"/>
    </location>
</feature>
<sequence length="1615" mass="179858">MLRPMERNGHASHSSSPQHPNATATTSISPSSGNGSSKLTRGSSSRRIFGNGIQMIVLILIGVALAFSGIFMVQFASSAGQYDADFLPHDKKEMMASQPGSRVPKVGTTLRNTANNKQVQKQREMTDEASKQPLLSNQAKIGAQAAETEPISTGTSNKPPKNSIEKKNRKVKKQRAEKTKQSTTRLESEEQVDDHEPASHETTPPPMDKPDESSKATTKPLKTLEAPVSSSSSTTASATKIEATSNKAYAFLLGGIPEKPRDGSNLIKPSLAKGEPFPYDSYRGLLYNILISVKTLRDSGSTADMVVLVHMATANTKLPPEHTQWLTNLNIRIIYVPTAPSVVNEFSTIPFEKFRILDLIEYKRVLYMDADVTPHCNLDYIMDLSMPNDNDDSPPLLQENLIVSLAKAPATGSLFMLAPGPGKFAKLMKVAADSANSLGWRDGPGWSKSGGGRVNPWRALGGSTLPGNSYKYTGAQSDQGMVHYWTTVNQGKVSIVIGDVVENWNNGVLMSNLTGNPLKQYSCLSDDMDGNMDRSSMFETPKDSHIMSPKGVAPYRDFSQWGHAKKKPWHFIQAPLVASEEDMKTPVERWFHTLRKLDQELQLGLDFRDTSGGKGKSRQPNWRHVEKKEWISVKPSWTTTVKSVGQWGIRGVDNPQSVLPWEPPELLSAVPKPAGGDDPNSNLRSICSCDDQPIHTDPCSLPDQQVEDWLEDRSQLSLSAERPLCPNAARNHFHAVVPVHGLSEDAARASVCSVACQDYPPGKLSVYIYDDGSDPTGFVKSACSNKQIDPAVKIQQAQMRSLEESVAQNNAGELVVDCLHPASRQASKNSLHLALGLVKTQSGANDIVLVLDGGDELSSNRALQTINEKFIQKPAWTFFASSTSALLSTEADFKPRENFPMEEIGSPLGFKAHLLSHVSHADFSAVSDGSERSYFYRMLELSGADRVVSMALQATRHKDARADGASQMSLIRKAQPATRLELPVEVVLTCTSEVLVRHQLDWLQEQSLTKSRNISVHLLIESPQMESAIESAVKEFLADQAKSDAKDSLPITVNLQKQFDATQGCSDFLFAQNLHHERPLDHVVFLDGNQYWSPTYLASLTHQHRPRGMTTWIGKRFDDQNPQTKLAEYSNSTLSFMDIVKGKRLDETRFTTMTSDASIFDANLWLLHGQMDRLKGTFEKSCDLWVSYTLDALLGWRQRRLEAETIPVNIPSSDKSVYANKVFSRLPTGKGHDIENLRTAISEQLKSRPKQSLSNDGMNRLFADLQRKFHWRVLKRRKGDFASLSIVPPLHDDQGENVAHPQIAPETKSEKRAFVCATGQFDRFEAESKIENLFIPLQKAGYKTDVALILSNPGETAFTNEDFKERKKIKTDSHPFYDSFEHAVADFEKNNVRVLFPKNGTYPKVADPPLHKDYFGLLFAVQGRDKEAQKSRVLNHARIFDSYVRCLNYAKAASLEATGKPFSSSNPYYDVFIRIRDDVGFSRPLTEEVLRDAVPPPPNSIVVTPCRSWEGINDRFAIVNPDAARSYFERPYDIISTNKHIDDRLVRNPESFLLYAFTTAKLNILAHPELRNLNRMYKSSSGKVSVNTGDNNPGCPKPKFYTYLDRLFELYNWYM</sequence>
<accession>A0A9N8DQW5</accession>
<reference evidence="3" key="1">
    <citation type="submission" date="2020-06" db="EMBL/GenBank/DDBJ databases">
        <authorList>
            <consortium name="Plant Systems Biology data submission"/>
        </authorList>
    </citation>
    <scope>NUCLEOTIDE SEQUENCE</scope>
    <source>
        <strain evidence="3">D6</strain>
    </source>
</reference>
<feature type="transmembrane region" description="Helical" evidence="2">
    <location>
        <begin position="48"/>
        <end position="73"/>
    </location>
</feature>
<dbReference type="OrthoDB" id="2014201at2759"/>
<dbReference type="EMBL" id="CAICTM010000284">
    <property type="protein sequence ID" value="CAB9506931.1"/>
    <property type="molecule type" value="Genomic_DNA"/>
</dbReference>
<evidence type="ECO:0000313" key="3">
    <source>
        <dbReference type="EMBL" id="CAB9506931.1"/>
    </source>
</evidence>
<keyword evidence="4" id="KW-1185">Reference proteome</keyword>
<comment type="caution">
    <text evidence="3">The sequence shown here is derived from an EMBL/GenBank/DDBJ whole genome shotgun (WGS) entry which is preliminary data.</text>
</comment>
<keyword evidence="2" id="KW-0472">Membrane</keyword>
<evidence type="ECO:0000256" key="1">
    <source>
        <dbReference type="SAM" id="MobiDB-lite"/>
    </source>
</evidence>
<keyword evidence="2" id="KW-1133">Transmembrane helix</keyword>
<feature type="region of interest" description="Disordered" evidence="1">
    <location>
        <begin position="94"/>
        <end position="239"/>
    </location>
</feature>
<feature type="compositionally biased region" description="Basic and acidic residues" evidence="1">
    <location>
        <begin position="121"/>
        <end position="130"/>
    </location>
</feature>
<proteinExistence type="predicted"/>